<reference evidence="2 3" key="2">
    <citation type="journal article" date="2013" name="Environ. Sci. Technol.">
        <title>The 4-tert-butylphenol-utilizing bacterium Sphingobium fuliginis OMI can degrade bisphenols via phenolic ring hydroxylation and meta-cleavage pathway.</title>
        <authorList>
            <person name="Ogata Y."/>
            <person name="Goda S."/>
            <person name="Toyama T."/>
            <person name="Sei K."/>
            <person name="Ike M."/>
        </authorList>
    </citation>
    <scope>NUCLEOTIDE SEQUENCE [LARGE SCALE GENOMIC DNA]</scope>
    <source>
        <strain evidence="2 3">OMI</strain>
    </source>
</reference>
<protein>
    <submittedName>
        <fullName evidence="2">Uncharacterized protein</fullName>
    </submittedName>
</protein>
<dbReference type="AlphaFoldDB" id="A0A292ZCV2"/>
<feature type="region of interest" description="Disordered" evidence="1">
    <location>
        <begin position="16"/>
        <end position="37"/>
    </location>
</feature>
<organism evidence="2 3">
    <name type="scientific">Sphingobium fuliginis (strain ATCC 27551)</name>
    <dbReference type="NCBI Taxonomy" id="336203"/>
    <lineage>
        <taxon>Bacteria</taxon>
        <taxon>Pseudomonadati</taxon>
        <taxon>Pseudomonadota</taxon>
        <taxon>Alphaproteobacteria</taxon>
        <taxon>Sphingomonadales</taxon>
        <taxon>Sphingomonadaceae</taxon>
        <taxon>Sphingobium</taxon>
    </lineage>
</organism>
<accession>A0A292ZCV2</accession>
<comment type="caution">
    <text evidence="2">The sequence shown here is derived from an EMBL/GenBank/DDBJ whole genome shotgun (WGS) entry which is preliminary data.</text>
</comment>
<dbReference type="EMBL" id="BEWI01000031">
    <property type="protein sequence ID" value="GAY21307.1"/>
    <property type="molecule type" value="Genomic_DNA"/>
</dbReference>
<evidence type="ECO:0000313" key="2">
    <source>
        <dbReference type="EMBL" id="GAY21307.1"/>
    </source>
</evidence>
<proteinExistence type="predicted"/>
<sequence length="37" mass="3840">MGRMMDSVISAMPTKAGISDPAASHLRRGAPNLEEAA</sequence>
<gene>
    <name evidence="2" type="ORF">SFOMI_1845</name>
</gene>
<name>A0A292ZCV2_SPHSA</name>
<dbReference type="Proteomes" id="UP000221538">
    <property type="component" value="Unassembled WGS sequence"/>
</dbReference>
<reference evidence="2 3" key="1">
    <citation type="journal article" date="2013" name="Biodegradation">
        <title>Occurrence of 4-tert-butylphenol (4-t-BP) biodegradation in an aquatic sample caused by the presence of Spirodela polyrrhiza and isolation of a 4-t-BP-utilizing bacterium.</title>
        <authorList>
            <person name="Ogata Y."/>
            <person name="Toyama T."/>
            <person name="Yu N."/>
            <person name="Wang X."/>
            <person name="Sei K."/>
            <person name="Ike M."/>
        </authorList>
    </citation>
    <scope>NUCLEOTIDE SEQUENCE [LARGE SCALE GENOMIC DNA]</scope>
    <source>
        <strain evidence="2 3">OMI</strain>
    </source>
</reference>
<evidence type="ECO:0000256" key="1">
    <source>
        <dbReference type="SAM" id="MobiDB-lite"/>
    </source>
</evidence>
<evidence type="ECO:0000313" key="3">
    <source>
        <dbReference type="Proteomes" id="UP000221538"/>
    </source>
</evidence>